<organism evidence="1 2">
    <name type="scientific">Mycobacterium phage Maco2</name>
    <dbReference type="NCBI Taxonomy" id="2805749"/>
    <lineage>
        <taxon>Viruses</taxon>
        <taxon>Duplodnaviria</taxon>
        <taxon>Heunggongvirae</taxon>
        <taxon>Uroviricota</taxon>
        <taxon>Caudoviricetes</taxon>
        <taxon>Mapvirus</taxon>
        <taxon>Mapvirus Ff47</taxon>
    </lineage>
</organism>
<reference evidence="1" key="1">
    <citation type="submission" date="2021-01" db="EMBL/GenBank/DDBJ databases">
        <authorList>
            <person name="Rakov C."/>
            <person name="Yerushalmy O."/>
            <person name="Alkalay-Oren S."/>
            <person name="Coppenhagen-Glazer S."/>
            <person name="Hazan R."/>
        </authorList>
    </citation>
    <scope>NUCLEOTIDE SEQUENCE</scope>
</reference>
<evidence type="ECO:0000313" key="2">
    <source>
        <dbReference type="Proteomes" id="UP000663627"/>
    </source>
</evidence>
<evidence type="ECO:0000313" key="1">
    <source>
        <dbReference type="EMBL" id="QSL99604.1"/>
    </source>
</evidence>
<protein>
    <submittedName>
        <fullName evidence="1">Uncharacterized protein</fullName>
    </submittedName>
</protein>
<dbReference type="EMBL" id="MW460248">
    <property type="protein sequence ID" value="QSL99604.1"/>
    <property type="molecule type" value="Genomic_DNA"/>
</dbReference>
<accession>A0A899INE8</accession>
<name>A0A899INE8_9CAUD</name>
<sequence length="72" mass="8621">MKYHTNRNVHPRDMTQPHRVSYIRRSIRARYAGLVYIHSWSPVYGWVEHSVHLWACVPHIRTRGITFKVVVP</sequence>
<proteinExistence type="predicted"/>
<dbReference type="Proteomes" id="UP000663627">
    <property type="component" value="Segment"/>
</dbReference>